<evidence type="ECO:0000313" key="12">
    <source>
        <dbReference type="Proteomes" id="UP001497497"/>
    </source>
</evidence>
<keyword evidence="6" id="KW-0735">Signal-anchor</keyword>
<evidence type="ECO:0000256" key="7">
    <source>
        <dbReference type="ARBA" id="ARBA00022989"/>
    </source>
</evidence>
<protein>
    <submittedName>
        <fullName evidence="11">Uncharacterized protein</fullName>
    </submittedName>
</protein>
<organism evidence="11 12">
    <name type="scientific">Lymnaea stagnalis</name>
    <name type="common">Great pond snail</name>
    <name type="synonym">Helix stagnalis</name>
    <dbReference type="NCBI Taxonomy" id="6523"/>
    <lineage>
        <taxon>Eukaryota</taxon>
        <taxon>Metazoa</taxon>
        <taxon>Spiralia</taxon>
        <taxon>Lophotrochozoa</taxon>
        <taxon>Mollusca</taxon>
        <taxon>Gastropoda</taxon>
        <taxon>Heterobranchia</taxon>
        <taxon>Euthyneura</taxon>
        <taxon>Panpulmonata</taxon>
        <taxon>Hygrophila</taxon>
        <taxon>Lymnaeoidea</taxon>
        <taxon>Lymnaeidae</taxon>
        <taxon>Lymnaea</taxon>
    </lineage>
</organism>
<evidence type="ECO:0000256" key="9">
    <source>
        <dbReference type="ARBA" id="ARBA00023180"/>
    </source>
</evidence>
<proteinExistence type="inferred from homology"/>
<keyword evidence="3" id="KW-0328">Glycosyltransferase</keyword>
<comment type="subcellular location">
    <subcellularLocation>
        <location evidence="1">Membrane</location>
        <topology evidence="1">Single-pass type II membrane protein</topology>
    </subcellularLocation>
</comment>
<evidence type="ECO:0000256" key="5">
    <source>
        <dbReference type="ARBA" id="ARBA00022692"/>
    </source>
</evidence>
<keyword evidence="4" id="KW-0808">Transferase</keyword>
<dbReference type="GO" id="GO:0008375">
    <property type="term" value="F:acetylglucosaminyltransferase activity"/>
    <property type="evidence" value="ECO:0007669"/>
    <property type="project" value="TreeGrafter"/>
</dbReference>
<keyword evidence="12" id="KW-1185">Reference proteome</keyword>
<keyword evidence="5" id="KW-0812">Transmembrane</keyword>
<evidence type="ECO:0000256" key="6">
    <source>
        <dbReference type="ARBA" id="ARBA00022968"/>
    </source>
</evidence>
<evidence type="ECO:0000313" key="11">
    <source>
        <dbReference type="EMBL" id="CAL1538206.1"/>
    </source>
</evidence>
<evidence type="ECO:0000256" key="3">
    <source>
        <dbReference type="ARBA" id="ARBA00022676"/>
    </source>
</evidence>
<dbReference type="EMBL" id="CAXITT010000289">
    <property type="protein sequence ID" value="CAL1538206.1"/>
    <property type="molecule type" value="Genomic_DNA"/>
</dbReference>
<name>A0AAV2HXE9_LYMST</name>
<reference evidence="11 12" key="1">
    <citation type="submission" date="2024-04" db="EMBL/GenBank/DDBJ databases">
        <authorList>
            <consortium name="Genoscope - CEA"/>
            <person name="William W."/>
        </authorList>
    </citation>
    <scope>NUCLEOTIDE SEQUENCE [LARGE SCALE GENOMIC DNA]</scope>
</reference>
<keyword evidence="8" id="KW-0472">Membrane</keyword>
<evidence type="ECO:0000256" key="2">
    <source>
        <dbReference type="ARBA" id="ARBA00004922"/>
    </source>
</evidence>
<dbReference type="Proteomes" id="UP001497497">
    <property type="component" value="Unassembled WGS sequence"/>
</dbReference>
<dbReference type="PANTHER" id="PTHR19297:SF181">
    <property type="entry name" value="PROTEIN XYLOSYLTRANSFERASE"/>
    <property type="match status" value="1"/>
</dbReference>
<gene>
    <name evidence="11" type="ORF">GSLYS_00012027001</name>
</gene>
<keyword evidence="9" id="KW-0325">Glycoprotein</keyword>
<comment type="pathway">
    <text evidence="2">Protein modification; protein glycosylation.</text>
</comment>
<feature type="non-terminal residue" evidence="11">
    <location>
        <position position="1"/>
    </location>
</feature>
<accession>A0AAV2HXE9</accession>
<evidence type="ECO:0000256" key="4">
    <source>
        <dbReference type="ARBA" id="ARBA00022679"/>
    </source>
</evidence>
<keyword evidence="7" id="KW-1133">Transmembrane helix</keyword>
<evidence type="ECO:0000256" key="10">
    <source>
        <dbReference type="ARBA" id="ARBA00038150"/>
    </source>
</evidence>
<sequence length="230" mass="26168">HNVYCLSVDVKVSAEFLRATRRLANCLPNVFVSSRLENVVYAGMSRLMADLHCFQDLLRHPVTWRYVINSPGQQFPLRTNLEIVKILKLLNGTNDILGVTGESRNPERYRTKWNYVANETSGDVRLVPTSVTHEPPPGDLDIVKCSAYGAFTRGFVEFVLENKLAADLLNWSKVVYSPDEIYWGTLNYNVASPAPGGFKGVPAKRKWLTSYSIWPWEHLPCQKFVHQVKK</sequence>
<comment type="similarity">
    <text evidence="10">Belongs to the glycosyltransferase 14 family.</text>
</comment>
<dbReference type="PANTHER" id="PTHR19297">
    <property type="entry name" value="GLYCOSYLTRANSFERASE 14 FAMILY MEMBER"/>
    <property type="match status" value="1"/>
</dbReference>
<dbReference type="Pfam" id="PF02485">
    <property type="entry name" value="Branch"/>
    <property type="match status" value="1"/>
</dbReference>
<evidence type="ECO:0000256" key="8">
    <source>
        <dbReference type="ARBA" id="ARBA00023136"/>
    </source>
</evidence>
<comment type="caution">
    <text evidence="11">The sequence shown here is derived from an EMBL/GenBank/DDBJ whole genome shotgun (WGS) entry which is preliminary data.</text>
</comment>
<dbReference type="GO" id="GO:0016020">
    <property type="term" value="C:membrane"/>
    <property type="evidence" value="ECO:0007669"/>
    <property type="project" value="UniProtKB-SubCell"/>
</dbReference>
<evidence type="ECO:0000256" key="1">
    <source>
        <dbReference type="ARBA" id="ARBA00004606"/>
    </source>
</evidence>
<dbReference type="InterPro" id="IPR003406">
    <property type="entry name" value="Glyco_trans_14"/>
</dbReference>
<dbReference type="AlphaFoldDB" id="A0AAV2HXE9"/>